<evidence type="ECO:0000256" key="2">
    <source>
        <dbReference type="SAM" id="SignalP"/>
    </source>
</evidence>
<evidence type="ECO:0000256" key="1">
    <source>
        <dbReference type="SAM" id="MobiDB-lite"/>
    </source>
</evidence>
<accession>A0A1H8KP12</accession>
<feature type="region of interest" description="Disordered" evidence="1">
    <location>
        <begin position="73"/>
        <end position="92"/>
    </location>
</feature>
<feature type="chain" id="PRO_5011628699" evidence="2">
    <location>
        <begin position="25"/>
        <end position="92"/>
    </location>
</feature>
<evidence type="ECO:0000313" key="4">
    <source>
        <dbReference type="Proteomes" id="UP000198814"/>
    </source>
</evidence>
<dbReference type="RefSeq" id="WP_090316183.1">
    <property type="nucleotide sequence ID" value="NZ_FNOE01000003.1"/>
</dbReference>
<sequence length="92" mass="9562">MFKKTVHALVLVIAMVFATSQAFAACSLDTEKDGKTACGANQVCYLVDGTCIDKKSLPAGKSCKKSGVCQNSCVKEDGTETNSDGSETGKCS</sequence>
<proteinExistence type="predicted"/>
<reference evidence="4" key="1">
    <citation type="submission" date="2016-10" db="EMBL/GenBank/DDBJ databases">
        <authorList>
            <person name="Varghese N."/>
            <person name="Submissions S."/>
        </authorList>
    </citation>
    <scope>NUCLEOTIDE SEQUENCE [LARGE SCALE GENOMIC DNA]</scope>
    <source>
        <strain evidence="4">Nm76</strain>
    </source>
</reference>
<gene>
    <name evidence="3" type="ORF">SAMN05216333_102184</name>
</gene>
<organism evidence="3 4">
    <name type="scientific">Nitrosomonas oligotropha</name>
    <dbReference type="NCBI Taxonomy" id="42354"/>
    <lineage>
        <taxon>Bacteria</taxon>
        <taxon>Pseudomonadati</taxon>
        <taxon>Pseudomonadota</taxon>
        <taxon>Betaproteobacteria</taxon>
        <taxon>Nitrosomonadales</taxon>
        <taxon>Nitrosomonadaceae</taxon>
        <taxon>Nitrosomonas</taxon>
    </lineage>
</organism>
<keyword evidence="2" id="KW-0732">Signal</keyword>
<feature type="signal peptide" evidence="2">
    <location>
        <begin position="1"/>
        <end position="24"/>
    </location>
</feature>
<feature type="compositionally biased region" description="Polar residues" evidence="1">
    <location>
        <begin position="80"/>
        <end position="92"/>
    </location>
</feature>
<dbReference type="EMBL" id="FODO01000002">
    <property type="protein sequence ID" value="SEN94451.1"/>
    <property type="molecule type" value="Genomic_DNA"/>
</dbReference>
<evidence type="ECO:0000313" key="3">
    <source>
        <dbReference type="EMBL" id="SEN94451.1"/>
    </source>
</evidence>
<dbReference type="Proteomes" id="UP000198814">
    <property type="component" value="Unassembled WGS sequence"/>
</dbReference>
<name>A0A1H8KP12_9PROT</name>
<dbReference type="AlphaFoldDB" id="A0A1H8KP12"/>
<dbReference type="OrthoDB" id="8547780at2"/>
<keyword evidence="4" id="KW-1185">Reference proteome</keyword>
<dbReference type="PROSITE" id="PS51257">
    <property type="entry name" value="PROKAR_LIPOPROTEIN"/>
    <property type="match status" value="1"/>
</dbReference>
<protein>
    <submittedName>
        <fullName evidence="3">Uncharacterized protein</fullName>
    </submittedName>
</protein>